<keyword evidence="1" id="KW-0175">Coiled coil</keyword>
<keyword evidence="2" id="KW-0472">Membrane</keyword>
<dbReference type="EMBL" id="AP014925">
    <property type="protein sequence ID" value="BAR96524.1"/>
    <property type="molecule type" value="Genomic_DNA"/>
</dbReference>
<evidence type="ECO:0000256" key="2">
    <source>
        <dbReference type="SAM" id="Phobius"/>
    </source>
</evidence>
<keyword evidence="2" id="KW-0812">Transmembrane</keyword>
<organism evidence="3 4">
    <name type="scientific">Prevotella intermedia</name>
    <dbReference type="NCBI Taxonomy" id="28131"/>
    <lineage>
        <taxon>Bacteria</taxon>
        <taxon>Pseudomonadati</taxon>
        <taxon>Bacteroidota</taxon>
        <taxon>Bacteroidia</taxon>
        <taxon>Bacteroidales</taxon>
        <taxon>Prevotellaceae</taxon>
        <taxon>Prevotella</taxon>
    </lineage>
</organism>
<sequence length="207" mass="22854">MKQEKTSMQPSARWHGFGKPLTMLTAAVIATTALCFTACASSRKSVKSEKATSHEVNRLDVDSTASVVETWQTPVKVPMSAVSLTLSMDSLRLLPSGAGYTARKGQANVKVMRIPPTANEPEQLVIEAGCDSLELVCVRYSKTISSLKRQLKEVNKSNSELKEAEQEKTKNTFFMRLKYFFTGLLSGIAATVLTRFVIAYIRKKKLV</sequence>
<dbReference type="RefSeq" id="WP_144439190.1">
    <property type="nucleotide sequence ID" value="NZ_AP014925.1"/>
</dbReference>
<feature type="coiled-coil region" evidence="1">
    <location>
        <begin position="144"/>
        <end position="171"/>
    </location>
</feature>
<dbReference type="Proteomes" id="UP000067008">
    <property type="component" value="Chromosome 2"/>
</dbReference>
<evidence type="ECO:0000313" key="4">
    <source>
        <dbReference type="Proteomes" id="UP000067008"/>
    </source>
</evidence>
<gene>
    <name evidence="3" type="ORF">PI172_1796</name>
</gene>
<keyword evidence="2" id="KW-1133">Transmembrane helix</keyword>
<reference evidence="3 4" key="1">
    <citation type="submission" date="2015-07" db="EMBL/GenBank/DDBJ databases">
        <title>Complete genome sequence of Prevotella intermedia strain 17-2.</title>
        <authorList>
            <person name="Nambu T."/>
        </authorList>
    </citation>
    <scope>NUCLEOTIDE SEQUENCE [LARGE SCALE GENOMIC DNA]</scope>
    <source>
        <strain evidence="3 4">17-2</strain>
    </source>
</reference>
<evidence type="ECO:0000256" key="1">
    <source>
        <dbReference type="SAM" id="Coils"/>
    </source>
</evidence>
<proteinExistence type="predicted"/>
<dbReference type="AlphaFoldDB" id="A0AAD1BJ17"/>
<evidence type="ECO:0000313" key="3">
    <source>
        <dbReference type="EMBL" id="BAR96524.1"/>
    </source>
</evidence>
<name>A0AAD1BJ17_PREIN</name>
<feature type="transmembrane region" description="Helical" evidence="2">
    <location>
        <begin position="179"/>
        <end position="201"/>
    </location>
</feature>
<protein>
    <submittedName>
        <fullName evidence="3">Uncharacterized protein</fullName>
    </submittedName>
</protein>
<accession>A0AAD1BJ17</accession>